<dbReference type="RefSeq" id="WP_029709529.1">
    <property type="nucleotide sequence ID" value="NZ_CP019239.1"/>
</dbReference>
<evidence type="ECO:0000313" key="8">
    <source>
        <dbReference type="EMBL" id="APW44259.1"/>
    </source>
</evidence>
<keyword evidence="1 6" id="KW-0732">Signal</keyword>
<reference evidence="8 9" key="1">
    <citation type="submission" date="2017-01" db="EMBL/GenBank/DDBJ databases">
        <authorList>
            <person name="Mah S.A."/>
            <person name="Swanson W.J."/>
            <person name="Moy G.W."/>
            <person name="Vacquier V.D."/>
        </authorList>
    </citation>
    <scope>NUCLEOTIDE SEQUENCE [LARGE SCALE GENOMIC DNA]</scope>
    <source>
        <strain evidence="8 9">DSM 22694</strain>
    </source>
</reference>
<evidence type="ECO:0000256" key="1">
    <source>
        <dbReference type="ARBA" id="ARBA00022729"/>
    </source>
</evidence>
<dbReference type="InterPro" id="IPR036737">
    <property type="entry name" value="OmpA-like_sf"/>
</dbReference>
<evidence type="ECO:0000313" key="9">
    <source>
        <dbReference type="Proteomes" id="UP000186110"/>
    </source>
</evidence>
<evidence type="ECO:0000256" key="4">
    <source>
        <dbReference type="ARBA" id="ARBA00023237"/>
    </source>
</evidence>
<dbReference type="AlphaFoldDB" id="A0A1P8KE27"/>
<evidence type="ECO:0000256" key="3">
    <source>
        <dbReference type="ARBA" id="ARBA00023139"/>
    </source>
</evidence>
<dbReference type="InterPro" id="IPR006664">
    <property type="entry name" value="OMP_bac"/>
</dbReference>
<dbReference type="InterPro" id="IPR039001">
    <property type="entry name" value="Pal"/>
</dbReference>
<dbReference type="PANTHER" id="PTHR30329">
    <property type="entry name" value="STATOR ELEMENT OF FLAGELLAR MOTOR COMPLEX"/>
    <property type="match status" value="1"/>
</dbReference>
<dbReference type="KEGG" id="rsb:RS694_18155"/>
<name>A0A1P8KE27_9BURK</name>
<dbReference type="InterPro" id="IPR050330">
    <property type="entry name" value="Bact_OuterMem_StrucFunc"/>
</dbReference>
<comment type="subcellular location">
    <subcellularLocation>
        <location evidence="6">Cell outer membrane</location>
        <topology evidence="6">Lipid-anchor</topology>
    </subcellularLocation>
</comment>
<dbReference type="PRINTS" id="PR01021">
    <property type="entry name" value="OMPADOMAIN"/>
</dbReference>
<comment type="function">
    <text evidence="6">Part of the Tol-Pal system, which plays a role in outer membrane invagination during cell division and is important for maintaining outer membrane integrity.</text>
</comment>
<keyword evidence="2 6" id="KW-0472">Membrane</keyword>
<dbReference type="Pfam" id="PF00691">
    <property type="entry name" value="OmpA"/>
    <property type="match status" value="1"/>
</dbReference>
<dbReference type="InterPro" id="IPR006665">
    <property type="entry name" value="OmpA-like"/>
</dbReference>
<protein>
    <recommendedName>
        <fullName evidence="6">Peptidoglycan-associated lipoprotein</fullName>
        <shortName evidence="6">PAL</shortName>
    </recommendedName>
</protein>
<dbReference type="GO" id="GO:0051301">
    <property type="term" value="P:cell division"/>
    <property type="evidence" value="ECO:0007669"/>
    <property type="project" value="UniProtKB-UniRule"/>
</dbReference>
<evidence type="ECO:0000256" key="2">
    <source>
        <dbReference type="ARBA" id="ARBA00023136"/>
    </source>
</evidence>
<dbReference type="eggNOG" id="COG2885">
    <property type="taxonomic scope" value="Bacteria"/>
</dbReference>
<evidence type="ECO:0000256" key="6">
    <source>
        <dbReference type="HAMAP-Rule" id="MF_02204"/>
    </source>
</evidence>
<evidence type="ECO:0000256" key="5">
    <source>
        <dbReference type="ARBA" id="ARBA00023288"/>
    </source>
</evidence>
<dbReference type="SUPFAM" id="SSF103088">
    <property type="entry name" value="OmpA-like"/>
    <property type="match status" value="1"/>
</dbReference>
<comment type="similarity">
    <text evidence="6">Belongs to the Pal lipoprotein family.</text>
</comment>
<comment type="subunit">
    <text evidence="6">The Tol-Pal system is composed of five core proteins: the inner membrane proteins TolA, TolQ and TolR, the periplasmic protein TolB and the outer membrane protein Pal. They form a network linking the inner and outer membranes and the peptidoglycan layer.</text>
</comment>
<keyword evidence="9" id="KW-1185">Reference proteome</keyword>
<accession>A0A1P8KE27</accession>
<sequence length="182" mass="19035">MKSLHRVGYALGICTTIFLGACSSTPMDASSVNASAAAGTATTASPAMAAVTSSPAAKSPLAPHADPASLLFQKRSVYFDFEQSNVKAEYTPLLEMHGKYLAANPGLAVRVEGNTDEQGGAEYNLALGQKRAAAVVAALKIYGARDAQLEAVSWGEEKPKATGHDEAAYQMNRRADLAYPAK</sequence>
<dbReference type="Proteomes" id="UP000186110">
    <property type="component" value="Chromosome"/>
</dbReference>
<dbReference type="PANTHER" id="PTHR30329:SF21">
    <property type="entry name" value="LIPOPROTEIN YIAD-RELATED"/>
    <property type="match status" value="1"/>
</dbReference>
<dbReference type="PROSITE" id="PS51123">
    <property type="entry name" value="OMPA_2"/>
    <property type="match status" value="1"/>
</dbReference>
<keyword evidence="5 6" id="KW-0449">Lipoprotein</keyword>
<keyword evidence="4 6" id="KW-0998">Cell outer membrane</keyword>
<dbReference type="Gene3D" id="3.30.1330.60">
    <property type="entry name" value="OmpA-like domain"/>
    <property type="match status" value="1"/>
</dbReference>
<evidence type="ECO:0000259" key="7">
    <source>
        <dbReference type="PROSITE" id="PS51123"/>
    </source>
</evidence>
<organism evidence="8 9">
    <name type="scientific">Rhodoferax saidenbachensis</name>
    <dbReference type="NCBI Taxonomy" id="1484693"/>
    <lineage>
        <taxon>Bacteria</taxon>
        <taxon>Pseudomonadati</taxon>
        <taxon>Pseudomonadota</taxon>
        <taxon>Betaproteobacteria</taxon>
        <taxon>Burkholderiales</taxon>
        <taxon>Comamonadaceae</taxon>
        <taxon>Rhodoferax</taxon>
    </lineage>
</organism>
<proteinExistence type="inferred from homology"/>
<dbReference type="EMBL" id="CP019239">
    <property type="protein sequence ID" value="APW44259.1"/>
    <property type="molecule type" value="Genomic_DNA"/>
</dbReference>
<keyword evidence="6" id="KW-0131">Cell cycle</keyword>
<feature type="domain" description="OmpA-like" evidence="7">
    <location>
        <begin position="66"/>
        <end position="182"/>
    </location>
</feature>
<dbReference type="GO" id="GO:0009279">
    <property type="term" value="C:cell outer membrane"/>
    <property type="evidence" value="ECO:0007669"/>
    <property type="project" value="UniProtKB-SubCell"/>
</dbReference>
<dbReference type="HAMAP" id="MF_02204">
    <property type="entry name" value="Pal"/>
    <property type="match status" value="1"/>
</dbReference>
<dbReference type="CDD" id="cd07185">
    <property type="entry name" value="OmpA_C-like"/>
    <property type="match status" value="1"/>
</dbReference>
<dbReference type="PROSITE" id="PS51257">
    <property type="entry name" value="PROKAR_LIPOPROTEIN"/>
    <property type="match status" value="1"/>
</dbReference>
<keyword evidence="3 6" id="KW-0564">Palmitate</keyword>
<gene>
    <name evidence="6" type="primary">pal</name>
    <name evidence="8" type="ORF">RS694_18155</name>
</gene>
<keyword evidence="6" id="KW-0132">Cell division</keyword>
<dbReference type="STRING" id="1484693.RS694_18155"/>